<dbReference type="RefSeq" id="WP_188809982.1">
    <property type="nucleotide sequence ID" value="NZ_BMHT01000001.1"/>
</dbReference>
<accession>A0ABQ1TFQ8</accession>
<name>A0ABQ1TFQ8_9BACT</name>
<evidence type="ECO:0000313" key="4">
    <source>
        <dbReference type="Proteomes" id="UP000632273"/>
    </source>
</evidence>
<evidence type="ECO:0000313" key="3">
    <source>
        <dbReference type="EMBL" id="GGE94414.1"/>
    </source>
</evidence>
<evidence type="ECO:0008006" key="5">
    <source>
        <dbReference type="Google" id="ProtNLM"/>
    </source>
</evidence>
<sequence length="341" mass="38197">MPRLSFTQPADFLKERDFGQKLEATFDFIRAHFKPLGKCLLYIVLPIALLNGIMVGLLQARLGSYFRAATIASRTGGTMNYFSFSEQVPQSLLFVVTGLITFALGILTVYGYMVLRLHQEDPTAEISVAEVWAFVRRRLLGTILAFIGLAICFMLLFIPFFGMVFLGGLGAGSSGGVAFLFLLIPVCYCAFLYMGVTLSLFFIIWVREELGFFATLRRCFYLIWGKWWSTFGLLVVMSMIVSLIMLVLVMPVSFLNVWSLVKPDDTPVSPILTVAANSFSTIAIMLLYTLIFIALAFQYFNLVERKDGEGLRSLVDRLGQPAAAAPLHPDDHYRPEEEGDY</sequence>
<keyword evidence="2" id="KW-1133">Transmembrane helix</keyword>
<feature type="transmembrane region" description="Helical" evidence="2">
    <location>
        <begin position="227"/>
        <end position="254"/>
    </location>
</feature>
<comment type="caution">
    <text evidence="3">The sequence shown here is derived from an EMBL/GenBank/DDBJ whole genome shotgun (WGS) entry which is preliminary data.</text>
</comment>
<evidence type="ECO:0000256" key="2">
    <source>
        <dbReference type="SAM" id="Phobius"/>
    </source>
</evidence>
<reference evidence="4" key="1">
    <citation type="journal article" date="2019" name="Int. J. Syst. Evol. Microbiol.">
        <title>The Global Catalogue of Microorganisms (GCM) 10K type strain sequencing project: providing services to taxonomists for standard genome sequencing and annotation.</title>
        <authorList>
            <consortium name="The Broad Institute Genomics Platform"/>
            <consortium name="The Broad Institute Genome Sequencing Center for Infectious Disease"/>
            <person name="Wu L."/>
            <person name="Ma J."/>
        </authorList>
    </citation>
    <scope>NUCLEOTIDE SEQUENCE [LARGE SCALE GENOMIC DNA]</scope>
    <source>
        <strain evidence="4">CGMCC 1.15197</strain>
    </source>
</reference>
<protein>
    <recommendedName>
        <fullName evidence="5">Glycerophosphoryl diester phosphodiesterase membrane domain-containing protein</fullName>
    </recommendedName>
</protein>
<feature type="transmembrane region" description="Helical" evidence="2">
    <location>
        <begin position="143"/>
        <end position="166"/>
    </location>
</feature>
<feature type="transmembrane region" description="Helical" evidence="2">
    <location>
        <begin position="92"/>
        <end position="115"/>
    </location>
</feature>
<dbReference type="Proteomes" id="UP000632273">
    <property type="component" value="Unassembled WGS sequence"/>
</dbReference>
<feature type="transmembrane region" description="Helical" evidence="2">
    <location>
        <begin position="274"/>
        <end position="297"/>
    </location>
</feature>
<feature type="compositionally biased region" description="Basic and acidic residues" evidence="1">
    <location>
        <begin position="328"/>
        <end position="341"/>
    </location>
</feature>
<feature type="region of interest" description="Disordered" evidence="1">
    <location>
        <begin position="322"/>
        <end position="341"/>
    </location>
</feature>
<dbReference type="EMBL" id="BMHT01000001">
    <property type="protein sequence ID" value="GGE94414.1"/>
    <property type="molecule type" value="Genomic_DNA"/>
</dbReference>
<keyword evidence="4" id="KW-1185">Reference proteome</keyword>
<feature type="transmembrane region" description="Helical" evidence="2">
    <location>
        <begin position="39"/>
        <end position="58"/>
    </location>
</feature>
<keyword evidence="2" id="KW-0472">Membrane</keyword>
<feature type="transmembrane region" description="Helical" evidence="2">
    <location>
        <begin position="178"/>
        <end position="206"/>
    </location>
</feature>
<organism evidence="3 4">
    <name type="scientific">Hymenobacter cavernae</name>
    <dbReference type="NCBI Taxonomy" id="2044852"/>
    <lineage>
        <taxon>Bacteria</taxon>
        <taxon>Pseudomonadati</taxon>
        <taxon>Bacteroidota</taxon>
        <taxon>Cytophagia</taxon>
        <taxon>Cytophagales</taxon>
        <taxon>Hymenobacteraceae</taxon>
        <taxon>Hymenobacter</taxon>
    </lineage>
</organism>
<gene>
    <name evidence="3" type="ORF">GCM10011383_01420</name>
</gene>
<keyword evidence="2" id="KW-0812">Transmembrane</keyword>
<evidence type="ECO:0000256" key="1">
    <source>
        <dbReference type="SAM" id="MobiDB-lite"/>
    </source>
</evidence>
<proteinExistence type="predicted"/>